<keyword evidence="3 5" id="KW-0175">Coiled coil</keyword>
<name>A0A177Y419_9VIBR</name>
<accession>A0A177Y419</accession>
<reference evidence="8 9" key="1">
    <citation type="journal article" date="2016" name="Syst. Appl. Microbiol.">
        <title>Vibrio bivalvicida sp. nov., a novel larval pathogen for bivalve molluscs reared in a hatchery.</title>
        <authorList>
            <person name="Dubert J."/>
            <person name="Romalde J.L."/>
            <person name="Prado S."/>
            <person name="Barja J.L."/>
        </authorList>
    </citation>
    <scope>NUCLEOTIDE SEQUENCE [LARGE SCALE GENOMIC DNA]</scope>
    <source>
        <strain evidence="8 9">605</strain>
    </source>
</reference>
<feature type="coiled-coil region" evidence="5">
    <location>
        <begin position="100"/>
        <end position="169"/>
    </location>
</feature>
<sequence length="516" mass="59321">MQWILEHQAMLICGLSGAVASGMVVGWWVKQKMRFDNQLLEQQLESNQQLASSQIEQLQKELREAQQELDEFDGERDKSAYEIKQSHGKLMAVLEKLRYFEAVKQERQQYADDLNQIREQKSQLEAQLREQEARHEQQNKASQEKLQLLEQAEERLKQQFEQLANQLFESKTAKVDQQNRQSLDGLLSPLKEQLEGFKKQVNDSFNQEAKERHTLVHELKNLQRLNEQMTKEALNLTQALKGDNKQQGNWGEVVLARVLAESGLREGHEYQTQVSLQNEAGKRYQPDVIVHLPQDKQVVVDSKMALVAYERYFNAETDNQRERALSDHLLALRAHIKGLSQKDYHQLKGIQSLDYVLMFIPVEPAFQVAIQADPSLVKDAMEQNIILVSPTTLLVALRTIDNLWRNDRQNQNAQVIAERASKLYDKLRLFVDDMESLGGALDRANQNYQGAMNKLATGRGNVIRQAESFKQLGVEVKKPISNDLAQLAQHDHFTENAALDKNDSSVQRHPDEDKVN</sequence>
<comment type="similarity">
    <text evidence="2">Belongs to the RmuC family.</text>
</comment>
<comment type="caution">
    <text evidence="8">The sequence shown here is derived from an EMBL/GenBank/DDBJ whole genome shotgun (WGS) entry which is preliminary data.</text>
</comment>
<proteinExistence type="inferred from homology"/>
<organism evidence="8 9">
    <name type="scientific">Vibrio bivalvicida</name>
    <dbReference type="NCBI Taxonomy" id="1276888"/>
    <lineage>
        <taxon>Bacteria</taxon>
        <taxon>Pseudomonadati</taxon>
        <taxon>Pseudomonadota</taxon>
        <taxon>Gammaproteobacteria</taxon>
        <taxon>Vibrionales</taxon>
        <taxon>Vibrionaceae</taxon>
        <taxon>Vibrio</taxon>
        <taxon>Vibrio oreintalis group</taxon>
    </lineage>
</organism>
<keyword evidence="7" id="KW-1133">Transmembrane helix</keyword>
<evidence type="ECO:0000313" key="8">
    <source>
        <dbReference type="EMBL" id="OAJ95537.1"/>
    </source>
</evidence>
<evidence type="ECO:0000256" key="3">
    <source>
        <dbReference type="ARBA" id="ARBA00023054"/>
    </source>
</evidence>
<keyword evidence="7" id="KW-0812">Transmembrane</keyword>
<feature type="coiled-coil region" evidence="5">
    <location>
        <begin position="212"/>
        <end position="239"/>
    </location>
</feature>
<evidence type="ECO:0000313" key="9">
    <source>
        <dbReference type="Proteomes" id="UP000078406"/>
    </source>
</evidence>
<evidence type="ECO:0000256" key="5">
    <source>
        <dbReference type="SAM" id="Coils"/>
    </source>
</evidence>
<evidence type="ECO:0000256" key="2">
    <source>
        <dbReference type="ARBA" id="ARBA00009840"/>
    </source>
</evidence>
<evidence type="ECO:0000256" key="1">
    <source>
        <dbReference type="ARBA" id="ARBA00003416"/>
    </source>
</evidence>
<comment type="function">
    <text evidence="1">Involved in DNA recombination.</text>
</comment>
<feature type="coiled-coil region" evidence="5">
    <location>
        <begin position="41"/>
        <end position="75"/>
    </location>
</feature>
<dbReference type="RefSeq" id="WP_054963173.1">
    <property type="nucleotide sequence ID" value="NZ_LLEI02000018.1"/>
</dbReference>
<dbReference type="PANTHER" id="PTHR30563:SF0">
    <property type="entry name" value="DNA RECOMBINATION PROTEIN RMUC"/>
    <property type="match status" value="1"/>
</dbReference>
<dbReference type="PANTHER" id="PTHR30563">
    <property type="entry name" value="DNA RECOMBINATION PROTEIN RMUC"/>
    <property type="match status" value="1"/>
</dbReference>
<protein>
    <submittedName>
        <fullName evidence="8">Recombinase RmuC</fullName>
    </submittedName>
</protein>
<dbReference type="AlphaFoldDB" id="A0A177Y419"/>
<gene>
    <name evidence="8" type="ORF">APB76_04255</name>
</gene>
<feature type="region of interest" description="Disordered" evidence="6">
    <location>
        <begin position="496"/>
        <end position="516"/>
    </location>
</feature>
<feature type="transmembrane region" description="Helical" evidence="7">
    <location>
        <begin position="9"/>
        <end position="29"/>
    </location>
</feature>
<evidence type="ECO:0000256" key="7">
    <source>
        <dbReference type="SAM" id="Phobius"/>
    </source>
</evidence>
<evidence type="ECO:0000256" key="4">
    <source>
        <dbReference type="ARBA" id="ARBA00023172"/>
    </source>
</evidence>
<evidence type="ECO:0000256" key="6">
    <source>
        <dbReference type="SAM" id="MobiDB-lite"/>
    </source>
</evidence>
<keyword evidence="7" id="KW-0472">Membrane</keyword>
<dbReference type="EMBL" id="LLEI02000018">
    <property type="protein sequence ID" value="OAJ95537.1"/>
    <property type="molecule type" value="Genomic_DNA"/>
</dbReference>
<dbReference type="Proteomes" id="UP000078406">
    <property type="component" value="Unassembled WGS sequence"/>
</dbReference>
<dbReference type="GO" id="GO:0006310">
    <property type="term" value="P:DNA recombination"/>
    <property type="evidence" value="ECO:0007669"/>
    <property type="project" value="UniProtKB-KW"/>
</dbReference>
<dbReference type="InterPro" id="IPR003798">
    <property type="entry name" value="DNA_recombination_RmuC"/>
</dbReference>
<dbReference type="Pfam" id="PF02646">
    <property type="entry name" value="RmuC"/>
    <property type="match status" value="1"/>
</dbReference>
<keyword evidence="4" id="KW-0233">DNA recombination</keyword>